<dbReference type="InterPro" id="IPR052905">
    <property type="entry name" value="LD-transpeptidase_YkuD-like"/>
</dbReference>
<evidence type="ECO:0000256" key="5">
    <source>
        <dbReference type="ARBA" id="ARBA00022984"/>
    </source>
</evidence>
<dbReference type="PANTHER" id="PTHR41533">
    <property type="entry name" value="L,D-TRANSPEPTIDASE HI_1667-RELATED"/>
    <property type="match status" value="1"/>
</dbReference>
<dbReference type="InterPro" id="IPR005490">
    <property type="entry name" value="LD_TPept_cat_dom"/>
</dbReference>
<dbReference type="GO" id="GO:0071555">
    <property type="term" value="P:cell wall organization"/>
    <property type="evidence" value="ECO:0007669"/>
    <property type="project" value="UniProtKB-UniRule"/>
</dbReference>
<dbReference type="PANTHER" id="PTHR41533:SF2">
    <property type="entry name" value="BLR7131 PROTEIN"/>
    <property type="match status" value="1"/>
</dbReference>
<evidence type="ECO:0000256" key="2">
    <source>
        <dbReference type="ARBA" id="ARBA00005992"/>
    </source>
</evidence>
<evidence type="ECO:0000256" key="3">
    <source>
        <dbReference type="ARBA" id="ARBA00022679"/>
    </source>
</evidence>
<dbReference type="GO" id="GO:0004180">
    <property type="term" value="F:carboxypeptidase activity"/>
    <property type="evidence" value="ECO:0007669"/>
    <property type="project" value="UniProtKB-ARBA"/>
</dbReference>
<comment type="pathway">
    <text evidence="1 7">Cell wall biogenesis; peptidoglycan biosynthesis.</text>
</comment>
<dbReference type="InterPro" id="IPR045380">
    <property type="entry name" value="LD_TPept_scaffold_dom"/>
</dbReference>
<name>A0A2D1U0K8_9SPHI</name>
<dbReference type="CDD" id="cd16913">
    <property type="entry name" value="YkuD_like"/>
    <property type="match status" value="1"/>
</dbReference>
<keyword evidence="5 7" id="KW-0573">Peptidoglycan synthesis</keyword>
<keyword evidence="6 7" id="KW-0961">Cell wall biogenesis/degradation</keyword>
<dbReference type="Gene3D" id="2.40.440.10">
    <property type="entry name" value="L,D-transpeptidase catalytic domain-like"/>
    <property type="match status" value="1"/>
</dbReference>
<feature type="active site" description="Proton donor/acceptor" evidence="7">
    <location>
        <position position="393"/>
    </location>
</feature>
<dbReference type="PROSITE" id="PS52029">
    <property type="entry name" value="LD_TPASE"/>
    <property type="match status" value="1"/>
</dbReference>
<evidence type="ECO:0000256" key="4">
    <source>
        <dbReference type="ARBA" id="ARBA00022960"/>
    </source>
</evidence>
<evidence type="ECO:0000313" key="10">
    <source>
        <dbReference type="Proteomes" id="UP000223749"/>
    </source>
</evidence>
<feature type="domain" description="L,D-TPase catalytic" evidence="8">
    <location>
        <begin position="261"/>
        <end position="435"/>
    </location>
</feature>
<keyword evidence="3" id="KW-0808">Transferase</keyword>
<dbReference type="Pfam" id="PF03734">
    <property type="entry name" value="YkuD"/>
    <property type="match status" value="1"/>
</dbReference>
<evidence type="ECO:0000259" key="8">
    <source>
        <dbReference type="PROSITE" id="PS52029"/>
    </source>
</evidence>
<evidence type="ECO:0000256" key="7">
    <source>
        <dbReference type="PROSITE-ProRule" id="PRU01373"/>
    </source>
</evidence>
<dbReference type="GO" id="GO:0008360">
    <property type="term" value="P:regulation of cell shape"/>
    <property type="evidence" value="ECO:0007669"/>
    <property type="project" value="UniProtKB-UniRule"/>
</dbReference>
<organism evidence="9 10">
    <name type="scientific">Pedobacter ginsengisoli</name>
    <dbReference type="NCBI Taxonomy" id="363852"/>
    <lineage>
        <taxon>Bacteria</taxon>
        <taxon>Pseudomonadati</taxon>
        <taxon>Bacteroidota</taxon>
        <taxon>Sphingobacteriia</taxon>
        <taxon>Sphingobacteriales</taxon>
        <taxon>Sphingobacteriaceae</taxon>
        <taxon>Pedobacter</taxon>
    </lineage>
</organism>
<evidence type="ECO:0000256" key="1">
    <source>
        <dbReference type="ARBA" id="ARBA00004752"/>
    </source>
</evidence>
<gene>
    <name evidence="9" type="ORF">CPT03_00920</name>
</gene>
<sequence length="497" mass="57246">MFDTNHPLKLLFLKENVIFIMICVLFCASCSVKRPLAPTPAIQLTKIEPPVLKKHTEKMNVAAEFKRIFEASRLTFIYPDQIDSFYKNNEYQPVLISRFMADDQLQTFEGYLMNVDAHGIDPQVFTVNRIKKLLDNYIHENARKKERESYRDAMELELVIADAIIKYSNAMQFGIVDPARVYINYSTPTLRPDSMTVIQVLKVKNLKAYLDSIQPKDKQYVALQKALKAEQENPQENDSTYRILKVNLERLRWKNKPLTDKYVQVNIPEFMLSVIDSGKVSLRMKVCVGEQALDKETPQLGSKIYSVQVNPVWNIPQSIAGNEIIAYAKKNRYYFANNDINVYRNGKLVGDPESIDWKSEETGAYSFKQQPGEQNPLGRIKFLFNNESSVYLHDTPVQAPFKQKGRAVSHGCVRVEQPLNLAYALFGKGEKFDQIKKAMANGYPRAKYIGLPLQVPVWISYYTAWADKKGAVHFYKDIYGLDDVLYKQLSFPFSQLY</sequence>
<dbReference type="GO" id="GO:0009252">
    <property type="term" value="P:peptidoglycan biosynthetic process"/>
    <property type="evidence" value="ECO:0007669"/>
    <property type="project" value="UniProtKB-UniPathway"/>
</dbReference>
<accession>A0A2D1U0K8</accession>
<dbReference type="AlphaFoldDB" id="A0A2D1U0K8"/>
<dbReference type="SUPFAM" id="SSF141523">
    <property type="entry name" value="L,D-transpeptidase catalytic domain-like"/>
    <property type="match status" value="1"/>
</dbReference>
<dbReference type="GO" id="GO:0016740">
    <property type="term" value="F:transferase activity"/>
    <property type="evidence" value="ECO:0007669"/>
    <property type="project" value="UniProtKB-KW"/>
</dbReference>
<evidence type="ECO:0000313" key="9">
    <source>
        <dbReference type="EMBL" id="ATP55130.1"/>
    </source>
</evidence>
<dbReference type="KEGG" id="pgs:CPT03_00920"/>
<proteinExistence type="inferred from homology"/>
<evidence type="ECO:0000256" key="6">
    <source>
        <dbReference type="ARBA" id="ARBA00023316"/>
    </source>
</evidence>
<comment type="similarity">
    <text evidence="2">Belongs to the YkuD family.</text>
</comment>
<reference evidence="9 10" key="1">
    <citation type="submission" date="2017-10" db="EMBL/GenBank/DDBJ databases">
        <title>Whole genome of Pedobacter ginsengisoli T01R-27 isolated from tomato rhizosphere.</title>
        <authorList>
            <person name="Weon H.-Y."/>
            <person name="Lee S.A."/>
            <person name="Sang M.K."/>
            <person name="Song J."/>
        </authorList>
    </citation>
    <scope>NUCLEOTIDE SEQUENCE [LARGE SCALE GENOMIC DNA]</scope>
    <source>
        <strain evidence="9 10">T01R-27</strain>
    </source>
</reference>
<protein>
    <submittedName>
        <fullName evidence="9">L,D-transpeptidase</fullName>
    </submittedName>
</protein>
<dbReference type="UniPathway" id="UPA00219"/>
<keyword evidence="10" id="KW-1185">Reference proteome</keyword>
<keyword evidence="4 7" id="KW-0133">Cell shape</keyword>
<dbReference type="Pfam" id="PF20142">
    <property type="entry name" value="Scaffold"/>
    <property type="match status" value="1"/>
</dbReference>
<dbReference type="InterPro" id="IPR038063">
    <property type="entry name" value="Transpep_catalytic_dom"/>
</dbReference>
<dbReference type="EMBL" id="CP024091">
    <property type="protein sequence ID" value="ATP55130.1"/>
    <property type="molecule type" value="Genomic_DNA"/>
</dbReference>
<feature type="active site" description="Nucleophile" evidence="7">
    <location>
        <position position="412"/>
    </location>
</feature>
<dbReference type="Proteomes" id="UP000223749">
    <property type="component" value="Chromosome"/>
</dbReference>